<evidence type="ECO:0000256" key="2">
    <source>
        <dbReference type="ARBA" id="ARBA00007362"/>
    </source>
</evidence>
<dbReference type="InterPro" id="IPR051258">
    <property type="entry name" value="Diverse_Substrate_Transporter"/>
</dbReference>
<dbReference type="OrthoDB" id="9804865at2"/>
<feature type="transmembrane region" description="Helical" evidence="7">
    <location>
        <begin position="36"/>
        <end position="52"/>
    </location>
</feature>
<evidence type="ECO:0000256" key="7">
    <source>
        <dbReference type="SAM" id="Phobius"/>
    </source>
</evidence>
<feature type="transmembrane region" description="Helical" evidence="7">
    <location>
        <begin position="206"/>
        <end position="226"/>
    </location>
</feature>
<dbReference type="PANTHER" id="PTHR42920:SF5">
    <property type="entry name" value="EAMA DOMAIN-CONTAINING PROTEIN"/>
    <property type="match status" value="1"/>
</dbReference>
<keyword evidence="4 7" id="KW-0812">Transmembrane</keyword>
<evidence type="ECO:0000256" key="5">
    <source>
        <dbReference type="ARBA" id="ARBA00022989"/>
    </source>
</evidence>
<feature type="domain" description="EamA" evidence="8">
    <location>
        <begin position="144"/>
        <end position="277"/>
    </location>
</feature>
<dbReference type="SUPFAM" id="SSF103481">
    <property type="entry name" value="Multidrug resistance efflux transporter EmrE"/>
    <property type="match status" value="2"/>
</dbReference>
<evidence type="ECO:0000313" key="10">
    <source>
        <dbReference type="Proteomes" id="UP000093199"/>
    </source>
</evidence>
<proteinExistence type="inferred from homology"/>
<dbReference type="Gene3D" id="1.10.3730.20">
    <property type="match status" value="1"/>
</dbReference>
<feature type="transmembrane region" description="Helical" evidence="7">
    <location>
        <begin position="64"/>
        <end position="86"/>
    </location>
</feature>
<comment type="similarity">
    <text evidence="2">Belongs to the EamA transporter family.</text>
</comment>
<dbReference type="RefSeq" id="WP_066543915.1">
    <property type="nucleotide sequence ID" value="NZ_MASJ01000005.1"/>
</dbReference>
<evidence type="ECO:0000256" key="6">
    <source>
        <dbReference type="ARBA" id="ARBA00023136"/>
    </source>
</evidence>
<feature type="transmembrane region" description="Helical" evidence="7">
    <location>
        <begin position="119"/>
        <end position="136"/>
    </location>
</feature>
<comment type="caution">
    <text evidence="9">The sequence shown here is derived from an EMBL/GenBank/DDBJ whole genome shotgun (WGS) entry which is preliminary data.</text>
</comment>
<dbReference type="PANTHER" id="PTHR42920">
    <property type="entry name" value="OS03G0707200 PROTEIN-RELATED"/>
    <property type="match status" value="1"/>
</dbReference>
<comment type="subcellular location">
    <subcellularLocation>
        <location evidence="1">Cell membrane</location>
        <topology evidence="1">Multi-pass membrane protein</topology>
    </subcellularLocation>
</comment>
<organism evidence="9 10">
    <name type="scientific">Caryophanon tenue</name>
    <dbReference type="NCBI Taxonomy" id="33978"/>
    <lineage>
        <taxon>Bacteria</taxon>
        <taxon>Bacillati</taxon>
        <taxon>Bacillota</taxon>
        <taxon>Bacilli</taxon>
        <taxon>Bacillales</taxon>
        <taxon>Caryophanaceae</taxon>
        <taxon>Caryophanon</taxon>
    </lineage>
</organism>
<evidence type="ECO:0000259" key="8">
    <source>
        <dbReference type="Pfam" id="PF00892"/>
    </source>
</evidence>
<reference evidence="9 10" key="1">
    <citation type="submission" date="2016-07" db="EMBL/GenBank/DDBJ databases">
        <title>Caryophanon tenue genome sequencing.</title>
        <authorList>
            <person name="Verma A."/>
            <person name="Pal Y."/>
            <person name="Krishnamurthi S."/>
        </authorList>
    </citation>
    <scope>NUCLEOTIDE SEQUENCE [LARGE SCALE GENOMIC DNA]</scope>
    <source>
        <strain evidence="9 10">DSM 14152</strain>
    </source>
</reference>
<feature type="transmembrane region" description="Helical" evidence="7">
    <location>
        <begin position="142"/>
        <end position="161"/>
    </location>
</feature>
<name>A0A1C0YIW5_9BACL</name>
<feature type="transmembrane region" description="Helical" evidence="7">
    <location>
        <begin position="261"/>
        <end position="280"/>
    </location>
</feature>
<evidence type="ECO:0000256" key="4">
    <source>
        <dbReference type="ARBA" id="ARBA00022692"/>
    </source>
</evidence>
<evidence type="ECO:0000256" key="1">
    <source>
        <dbReference type="ARBA" id="ARBA00004651"/>
    </source>
</evidence>
<feature type="transmembrane region" description="Helical" evidence="7">
    <location>
        <begin position="173"/>
        <end position="194"/>
    </location>
</feature>
<feature type="transmembrane region" description="Helical" evidence="7">
    <location>
        <begin position="92"/>
        <end position="112"/>
    </location>
</feature>
<protein>
    <recommendedName>
        <fullName evidence="8">EamA domain-containing protein</fullName>
    </recommendedName>
</protein>
<dbReference type="EMBL" id="MASJ01000005">
    <property type="protein sequence ID" value="OCS87110.1"/>
    <property type="molecule type" value="Genomic_DNA"/>
</dbReference>
<dbReference type="InterPro" id="IPR000620">
    <property type="entry name" value="EamA_dom"/>
</dbReference>
<keyword evidence="6 7" id="KW-0472">Membrane</keyword>
<dbReference type="GO" id="GO:0005886">
    <property type="term" value="C:plasma membrane"/>
    <property type="evidence" value="ECO:0007669"/>
    <property type="project" value="UniProtKB-SubCell"/>
</dbReference>
<gene>
    <name evidence="9" type="ORF">A6M13_11585</name>
</gene>
<accession>A0A1C0YIW5</accession>
<keyword evidence="10" id="KW-1185">Reference proteome</keyword>
<dbReference type="AlphaFoldDB" id="A0A1C0YIW5"/>
<sequence length="291" mass="32108">MSQFQANILLVFVTIGWGSSYLFTKYGLAELQPINLVAYRFLIAFLVMYAIFYKRMRHVIKETIQASIILGIILCCVSSVFGYALIVTTASTAGFLIATTVVMVPMLMIILTKQAPTRQVKIGTVIVITGIALFSIHDSISFEIGMILCLFTAFLYALHIVLNNRFAQKNDGIQLGVLQLGFGGLFATICTPLFETPALPQTSQGYMAVIMLALICSAFAVVMQSWAQQYTTAEHTGFIFALEPIFAAILAYIFLHESMSQQEILGALFIFLGVVVANHTPRKKEYALAKI</sequence>
<evidence type="ECO:0000313" key="9">
    <source>
        <dbReference type="EMBL" id="OCS87110.1"/>
    </source>
</evidence>
<feature type="transmembrane region" description="Helical" evidence="7">
    <location>
        <begin position="238"/>
        <end position="255"/>
    </location>
</feature>
<keyword evidence="5 7" id="KW-1133">Transmembrane helix</keyword>
<dbReference type="Proteomes" id="UP000093199">
    <property type="component" value="Unassembled WGS sequence"/>
</dbReference>
<dbReference type="InterPro" id="IPR037185">
    <property type="entry name" value="EmrE-like"/>
</dbReference>
<evidence type="ECO:0000256" key="3">
    <source>
        <dbReference type="ARBA" id="ARBA00022475"/>
    </source>
</evidence>
<feature type="domain" description="EamA" evidence="8">
    <location>
        <begin position="7"/>
        <end position="135"/>
    </location>
</feature>
<dbReference type="Pfam" id="PF00892">
    <property type="entry name" value="EamA"/>
    <property type="match status" value="2"/>
</dbReference>
<feature type="transmembrane region" description="Helical" evidence="7">
    <location>
        <begin position="7"/>
        <end position="24"/>
    </location>
</feature>
<keyword evidence="3" id="KW-1003">Cell membrane</keyword>